<accession>A0ABN7AHX3</accession>
<feature type="region of interest" description="Disordered" evidence="1">
    <location>
        <begin position="564"/>
        <end position="591"/>
    </location>
</feature>
<dbReference type="Proteomes" id="UP001307889">
    <property type="component" value="Chromosome 3"/>
</dbReference>
<feature type="compositionally biased region" description="Polar residues" evidence="1">
    <location>
        <begin position="169"/>
        <end position="186"/>
    </location>
</feature>
<feature type="compositionally biased region" description="Polar residues" evidence="1">
    <location>
        <begin position="207"/>
        <end position="216"/>
    </location>
</feature>
<gene>
    <name evidence="2" type="ORF">NTJ_04673</name>
</gene>
<protein>
    <submittedName>
        <fullName evidence="2">Uncharacterized protein</fullName>
    </submittedName>
</protein>
<feature type="compositionally biased region" description="Low complexity" evidence="1">
    <location>
        <begin position="567"/>
        <end position="582"/>
    </location>
</feature>
<feature type="region of interest" description="Disordered" evidence="1">
    <location>
        <begin position="459"/>
        <end position="488"/>
    </location>
</feature>
<feature type="region of interest" description="Disordered" evidence="1">
    <location>
        <begin position="235"/>
        <end position="264"/>
    </location>
</feature>
<evidence type="ECO:0000256" key="1">
    <source>
        <dbReference type="SAM" id="MobiDB-lite"/>
    </source>
</evidence>
<sequence>MPLETEELFLFDDVKSLDLAIVDLVDEVDAFYAEVEALEDNWREFLKDEDAENLQMQQFYWSALTHDTLDADRVPSPLLGSVFASLEEEASASDRLGGVPYKICFEPTEEAKIPAVQAGSSNHETASSSRLQDSIADRTILSASVPEDVFTLFANLEVEELFADNQNSPLGATAQNASPLNGNALQKVTPGDPVTVSEISLPPLSEASPNEALSASTSTFGSLTDLGIQELFSRNSSETEVEYSHQTENENPTQPVNSGEPVVAGTHSPEPLLVEGLLRVPEDGDLMLEESSNDFRVHEAFSPDTCETSSTDSHRITSENGCVTQPVNFEDPAEAPEIYSLETLFAEEIPQGSPGLGDSMPERSATPSHDFEILDLSSQNSFEIELADSPSITSQSDSAVQPIFSENPPVVEAELPEPFEGIAQETIDIPCTGLGDPMPEESLREPGFILELVDGTESADSLHATSKRGDAAQSEDSGNSQSGKPLLVENVPLGSQGLRDSMASLTSLSDFEIQIRSSRSNLTEQSGSYSFLSDYADQQMGLLSSMESETSLQEPVLTKSHEFSTVSALDTSPSTSRSSSQTLMVPSGNSELPVDFDVQQITLSESPIVMDTDELQGLYSFETVLRGASSFHNKSSSPDHVEDFHLPPRPVCQRTQELPDPSIRREDSSSPDSELESITSPTLSKPDHQNAYHQPIEPIDQDMAVAVIAMLSKQLGKMSSKLLTLKTLLAGRSQAYDHVMNSYESLRMAAQALDSRSLDFKIDKLRRVDPQANRKMQESFVNNLIIKGVPESADENLLKIIELLFIRVGCPLSCFSTIEANQNVYLVDVKRASVENDSIRPIIAVFTNSLVRNRLLESSKRIELFSDELCEGIRDRYPIKIEEQLTPLNLHILRECERFDFKDDMDVRVRDGVVCLERHFDEDVIELDSLAALEKLTSDQESNIPVSTSPGEYSRNYFSSVD</sequence>
<dbReference type="EMBL" id="AP028911">
    <property type="protein sequence ID" value="BES91865.1"/>
    <property type="molecule type" value="Genomic_DNA"/>
</dbReference>
<feature type="region of interest" description="Disordered" evidence="1">
    <location>
        <begin position="632"/>
        <end position="693"/>
    </location>
</feature>
<feature type="region of interest" description="Disordered" evidence="1">
    <location>
        <begin position="303"/>
        <end position="326"/>
    </location>
</feature>
<name>A0ABN7AHX3_9HEMI</name>
<organism evidence="2 3">
    <name type="scientific">Nesidiocoris tenuis</name>
    <dbReference type="NCBI Taxonomy" id="355587"/>
    <lineage>
        <taxon>Eukaryota</taxon>
        <taxon>Metazoa</taxon>
        <taxon>Ecdysozoa</taxon>
        <taxon>Arthropoda</taxon>
        <taxon>Hexapoda</taxon>
        <taxon>Insecta</taxon>
        <taxon>Pterygota</taxon>
        <taxon>Neoptera</taxon>
        <taxon>Paraneoptera</taxon>
        <taxon>Hemiptera</taxon>
        <taxon>Heteroptera</taxon>
        <taxon>Panheteroptera</taxon>
        <taxon>Cimicomorpha</taxon>
        <taxon>Miridae</taxon>
        <taxon>Dicyphina</taxon>
        <taxon>Nesidiocoris</taxon>
    </lineage>
</organism>
<feature type="region of interest" description="Disordered" evidence="1">
    <location>
        <begin position="169"/>
        <end position="216"/>
    </location>
</feature>
<keyword evidence="3" id="KW-1185">Reference proteome</keyword>
<evidence type="ECO:0000313" key="3">
    <source>
        <dbReference type="Proteomes" id="UP001307889"/>
    </source>
</evidence>
<feature type="compositionally biased region" description="Polar residues" evidence="1">
    <location>
        <begin position="474"/>
        <end position="483"/>
    </location>
</feature>
<reference evidence="2 3" key="1">
    <citation type="submission" date="2023-09" db="EMBL/GenBank/DDBJ databases">
        <title>Nesidiocoris tenuis whole genome shotgun sequence.</title>
        <authorList>
            <person name="Shibata T."/>
            <person name="Shimoda M."/>
            <person name="Kobayashi T."/>
            <person name="Uehara T."/>
        </authorList>
    </citation>
    <scope>NUCLEOTIDE SEQUENCE [LARGE SCALE GENOMIC DNA]</scope>
    <source>
        <strain evidence="2 3">Japan</strain>
    </source>
</reference>
<feature type="compositionally biased region" description="Basic and acidic residues" evidence="1">
    <location>
        <begin position="637"/>
        <end position="646"/>
    </location>
</feature>
<proteinExistence type="predicted"/>
<evidence type="ECO:0000313" key="2">
    <source>
        <dbReference type="EMBL" id="BES91865.1"/>
    </source>
</evidence>